<dbReference type="GO" id="GO:0005743">
    <property type="term" value="C:mitochondrial inner membrane"/>
    <property type="evidence" value="ECO:0007669"/>
    <property type="project" value="UniProtKB-SubCell"/>
</dbReference>
<dbReference type="InterPro" id="IPR023395">
    <property type="entry name" value="MCP_dom_sf"/>
</dbReference>
<evidence type="ECO:0000256" key="6">
    <source>
        <dbReference type="ARBA" id="ARBA00022989"/>
    </source>
</evidence>
<organism evidence="13 14">
    <name type="scientific">Sclerotinia sclerotiorum (strain ATCC 18683 / 1980 / Ss-1)</name>
    <name type="common">White mold</name>
    <name type="synonym">Whetzelinia sclerotiorum</name>
    <dbReference type="NCBI Taxonomy" id="665079"/>
    <lineage>
        <taxon>Eukaryota</taxon>
        <taxon>Fungi</taxon>
        <taxon>Dikarya</taxon>
        <taxon>Ascomycota</taxon>
        <taxon>Pezizomycotina</taxon>
        <taxon>Leotiomycetes</taxon>
        <taxon>Helotiales</taxon>
        <taxon>Sclerotiniaceae</taxon>
        <taxon>Sclerotinia</taxon>
    </lineage>
</organism>
<dbReference type="InterPro" id="IPR002067">
    <property type="entry name" value="MCP"/>
</dbReference>
<evidence type="ECO:0008006" key="15">
    <source>
        <dbReference type="Google" id="ProtNLM"/>
    </source>
</evidence>
<comment type="subcellular location">
    <subcellularLocation>
        <location evidence="1">Mitochondrion inner membrane</location>
        <topology evidence="1">Multi-pass membrane protein</topology>
    </subcellularLocation>
</comment>
<feature type="repeat" description="Solcar" evidence="9">
    <location>
        <begin position="156"/>
        <end position="251"/>
    </location>
</feature>
<evidence type="ECO:0000256" key="5">
    <source>
        <dbReference type="ARBA" id="ARBA00022792"/>
    </source>
</evidence>
<dbReference type="PRINTS" id="PR00926">
    <property type="entry name" value="MITOCARRIER"/>
</dbReference>
<name>A0A1D9QBQ6_SCLS1</name>
<dbReference type="GO" id="GO:0015218">
    <property type="term" value="F:pyrimidine nucleotide transmembrane transporter activity"/>
    <property type="evidence" value="ECO:0007669"/>
    <property type="project" value="InterPro"/>
</dbReference>
<evidence type="ECO:0000256" key="10">
    <source>
        <dbReference type="RuleBase" id="RU000488"/>
    </source>
</evidence>
<feature type="transmembrane region" description="Helical" evidence="12">
    <location>
        <begin position="162"/>
        <end position="182"/>
    </location>
</feature>
<evidence type="ECO:0000256" key="8">
    <source>
        <dbReference type="ARBA" id="ARBA00023136"/>
    </source>
</evidence>
<evidence type="ECO:0000256" key="3">
    <source>
        <dbReference type="ARBA" id="ARBA00022692"/>
    </source>
</evidence>
<keyword evidence="4" id="KW-0677">Repeat</keyword>
<keyword evidence="5" id="KW-0999">Mitochondrion inner membrane</keyword>
<evidence type="ECO:0000313" key="13">
    <source>
        <dbReference type="EMBL" id="APA12385.1"/>
    </source>
</evidence>
<evidence type="ECO:0000256" key="7">
    <source>
        <dbReference type="ARBA" id="ARBA00023128"/>
    </source>
</evidence>
<dbReference type="PROSITE" id="PS50920">
    <property type="entry name" value="SOLCAR"/>
    <property type="match status" value="3"/>
</dbReference>
<dbReference type="Pfam" id="PF00153">
    <property type="entry name" value="Mito_carr"/>
    <property type="match status" value="4"/>
</dbReference>
<feature type="compositionally biased region" description="Polar residues" evidence="11">
    <location>
        <begin position="7"/>
        <end position="21"/>
    </location>
</feature>
<dbReference type="InterPro" id="IPR018108">
    <property type="entry name" value="MCP_transmembrane"/>
</dbReference>
<protein>
    <recommendedName>
        <fullName evidence="15">Mitochondrial carrier protein</fullName>
    </recommendedName>
</protein>
<evidence type="ECO:0000313" key="14">
    <source>
        <dbReference type="Proteomes" id="UP000177798"/>
    </source>
</evidence>
<feature type="region of interest" description="Disordered" evidence="11">
    <location>
        <begin position="1"/>
        <end position="21"/>
    </location>
</feature>
<evidence type="ECO:0000256" key="2">
    <source>
        <dbReference type="ARBA" id="ARBA00022448"/>
    </source>
</evidence>
<dbReference type="AlphaFoldDB" id="A0A1D9QBQ6"/>
<evidence type="ECO:0000256" key="9">
    <source>
        <dbReference type="PROSITE-ProRule" id="PRU00282"/>
    </source>
</evidence>
<dbReference type="EMBL" id="CP017822">
    <property type="protein sequence ID" value="APA12385.1"/>
    <property type="molecule type" value="Genomic_DNA"/>
</dbReference>
<dbReference type="Gene3D" id="1.50.40.10">
    <property type="entry name" value="Mitochondrial carrier domain"/>
    <property type="match status" value="1"/>
</dbReference>
<dbReference type="PANTHER" id="PTHR45829:SF1">
    <property type="entry name" value="CARRIER PROTEIN, PUTATIVE (AFU_ORTHOLOGUE AFUA_4G06780)-RELATED"/>
    <property type="match status" value="1"/>
</dbReference>
<comment type="similarity">
    <text evidence="10">Belongs to the mitochondrial carrier (TC 2.A.29) family.</text>
</comment>
<feature type="repeat" description="Solcar" evidence="9">
    <location>
        <begin position="50"/>
        <end position="149"/>
    </location>
</feature>
<dbReference type="InterPro" id="IPR049562">
    <property type="entry name" value="SLC25A33/36-like"/>
</dbReference>
<accession>A0A1D9QBQ6</accession>
<proteinExistence type="inferred from homology"/>
<keyword evidence="3 9" id="KW-0812">Transmembrane</keyword>
<keyword evidence="7" id="KW-0496">Mitochondrion</keyword>
<keyword evidence="8 9" id="KW-0472">Membrane</keyword>
<keyword evidence="6 12" id="KW-1133">Transmembrane helix</keyword>
<evidence type="ECO:0000256" key="11">
    <source>
        <dbReference type="SAM" id="MobiDB-lite"/>
    </source>
</evidence>
<evidence type="ECO:0000256" key="4">
    <source>
        <dbReference type="ARBA" id="ARBA00022737"/>
    </source>
</evidence>
<dbReference type="SUPFAM" id="SSF103506">
    <property type="entry name" value="Mitochondrial carrier"/>
    <property type="match status" value="1"/>
</dbReference>
<dbReference type="Proteomes" id="UP000177798">
    <property type="component" value="Chromosome 9"/>
</dbReference>
<evidence type="ECO:0000256" key="1">
    <source>
        <dbReference type="ARBA" id="ARBA00004448"/>
    </source>
</evidence>
<dbReference type="OrthoDB" id="10266426at2759"/>
<gene>
    <name evidence="13" type="ORF">sscle_09g071550</name>
</gene>
<dbReference type="PANTHER" id="PTHR45829">
    <property type="entry name" value="MITOCHONDRIAL CARRIER PROTEIN RIM2"/>
    <property type="match status" value="1"/>
</dbReference>
<feature type="repeat" description="Solcar" evidence="9">
    <location>
        <begin position="267"/>
        <end position="388"/>
    </location>
</feature>
<reference evidence="14" key="1">
    <citation type="journal article" date="2017" name="Genome Biol. Evol.">
        <title>The complete genome sequence of the phytopathogenic fungus Sclerotinia sclerotiorum reveals insights into the genome architecture of broad host range pathogens.</title>
        <authorList>
            <person name="Derbyshire M."/>
            <person name="Denton-Giles M."/>
            <person name="Hegedus D."/>
            <person name="Seifbarghy S."/>
            <person name="Rollins J."/>
            <person name="van Kan J."/>
            <person name="Seidl M.F."/>
            <person name="Faino L."/>
            <person name="Mbengue M."/>
            <person name="Navaud O."/>
            <person name="Raffaele S."/>
            <person name="Hammond-Kosack K."/>
            <person name="Heard S."/>
            <person name="Oliver R."/>
        </authorList>
    </citation>
    <scope>NUCLEOTIDE SEQUENCE [LARGE SCALE GENOMIC DNA]</scope>
    <source>
        <strain evidence="14">ATCC 18683 / 1980 / Ss-1</strain>
    </source>
</reference>
<feature type="transmembrane region" description="Helical" evidence="12">
    <location>
        <begin position="120"/>
        <end position="142"/>
    </location>
</feature>
<sequence>MSHERSTPSSPRSEDFATSQPTTQQFASTLAFGGGDSPITRLERIARSRAEWEFNAFAGAVGGFASGVVTCPLDVIKTKLQAQGGFRAAQGLGSQSAGQAVYSGLLGTGRVIWREEGLKGLYRGLGPIILGYLPTWAVWFTVYGRSKQFFAQKSDNTVVVNFWSSIMAGASSTMVTNPIWVIKTRLMSQVSRKAKSNGARPPWHYRSTFDAAKVMYRTEGILSFYSGLTPALLGLTHVAVQFPTYEYLKKKFTGQGMGESAEGDESAHLFGVLSASVLSKIIASSTTYPHEVIRTRLQTQQRSMPAASTEYSAFRGGLEGHSHQQGIPNPVTQVKQAVPKYRGIVMTFKTILREEGWRAFYAGMGTNMMRAVPAATTTILTYEYVMKHLNHARAEGIRKSGEEL</sequence>
<keyword evidence="2 10" id="KW-0813">Transport</keyword>
<evidence type="ECO:0000256" key="12">
    <source>
        <dbReference type="SAM" id="Phobius"/>
    </source>
</evidence>
<dbReference type="VEuPathDB" id="FungiDB:sscle_09g071550"/>